<reference evidence="1" key="1">
    <citation type="submission" date="2024-12" db="EMBL/GenBank/DDBJ databases">
        <authorList>
            <person name="Wu N."/>
        </authorList>
    </citation>
    <scope>NUCLEOTIDE SEQUENCE</scope>
    <source>
        <strain evidence="1">P15</strain>
    </source>
</reference>
<gene>
    <name evidence="1" type="ORF">ACI1P1_29490</name>
</gene>
<protein>
    <submittedName>
        <fullName evidence="1">Uncharacterized protein</fullName>
    </submittedName>
</protein>
<proteinExistence type="predicted"/>
<evidence type="ECO:0000313" key="1">
    <source>
        <dbReference type="EMBL" id="MFM9332436.1"/>
    </source>
</evidence>
<name>A0ACC7P5U7_9BACL</name>
<evidence type="ECO:0000313" key="2">
    <source>
        <dbReference type="Proteomes" id="UP001631969"/>
    </source>
</evidence>
<organism evidence="1 2">
    <name type="scientific">Paenibacillus mesotrionivorans</name>
    <dbReference type="NCBI Taxonomy" id="3160968"/>
    <lineage>
        <taxon>Bacteria</taxon>
        <taxon>Bacillati</taxon>
        <taxon>Bacillota</taxon>
        <taxon>Bacilli</taxon>
        <taxon>Bacillales</taxon>
        <taxon>Paenibacillaceae</taxon>
        <taxon>Paenibacillus</taxon>
    </lineage>
</organism>
<dbReference type="Proteomes" id="UP001631969">
    <property type="component" value="Unassembled WGS sequence"/>
</dbReference>
<sequence>MVTADLLQQFRLSGARIRVRRDADPANDVLGIVVAWDEEMVLLRKANRKLVKLSREYSFEAENAEKE</sequence>
<comment type="caution">
    <text evidence="1">The sequence shown here is derived from an EMBL/GenBank/DDBJ whole genome shotgun (WGS) entry which is preliminary data.</text>
</comment>
<dbReference type="EMBL" id="JBJURJ010000031">
    <property type="protein sequence ID" value="MFM9332436.1"/>
    <property type="molecule type" value="Genomic_DNA"/>
</dbReference>
<keyword evidence="2" id="KW-1185">Reference proteome</keyword>
<accession>A0ACC7P5U7</accession>